<dbReference type="VEuPathDB" id="FungiDB:SPSK_06629"/>
<comment type="caution">
    <text evidence="2">The sequence shown here is derived from an EMBL/GenBank/DDBJ whole genome shotgun (WGS) entry which is preliminary data.</text>
</comment>
<gene>
    <name evidence="2" type="ORF">SPSK_06629</name>
</gene>
<evidence type="ECO:0000256" key="1">
    <source>
        <dbReference type="SAM" id="SignalP"/>
    </source>
</evidence>
<proteinExistence type="predicted"/>
<dbReference type="PROSITE" id="PS50231">
    <property type="entry name" value="RICIN_B_LECTIN"/>
    <property type="match status" value="1"/>
</dbReference>
<dbReference type="GeneID" id="27668608"/>
<dbReference type="EMBL" id="AXCR01000001">
    <property type="protein sequence ID" value="KJR89244.1"/>
    <property type="molecule type" value="Genomic_DNA"/>
</dbReference>
<sequence>MIAATSLLALAFAAASGLAAPLDVPAGYKIVYITSNVNAKFVVQPKAAKAGSAVVVQTLTSKPEQQWYVKDGASKIQLAGTTLCLDAGAKFAARAKAANSPPLHASQYASADVVALCSPAKWKDMAALVINDCADTAEGQNFDIKADGRIAVAASSPQECVDLQYMRATANNPVGLYSCAGLGNAGAGDKGINWPLVAAT</sequence>
<evidence type="ECO:0000313" key="2">
    <source>
        <dbReference type="EMBL" id="KJR89244.1"/>
    </source>
</evidence>
<dbReference type="KEGG" id="ssck:SPSK_06629"/>
<protein>
    <submittedName>
        <fullName evidence="2">Uncharacterized protein</fullName>
    </submittedName>
</protein>
<feature type="signal peptide" evidence="1">
    <location>
        <begin position="1"/>
        <end position="19"/>
    </location>
</feature>
<dbReference type="SUPFAM" id="SSF50370">
    <property type="entry name" value="Ricin B-like lectins"/>
    <property type="match status" value="1"/>
</dbReference>
<dbReference type="Proteomes" id="UP000033710">
    <property type="component" value="Unassembled WGS sequence"/>
</dbReference>
<accession>A0A0F2MJK2</accession>
<dbReference type="CDD" id="cd00161">
    <property type="entry name" value="beta-trefoil_Ricin-like"/>
    <property type="match status" value="1"/>
</dbReference>
<evidence type="ECO:0000313" key="3">
    <source>
        <dbReference type="Proteomes" id="UP000033710"/>
    </source>
</evidence>
<dbReference type="InterPro" id="IPR035992">
    <property type="entry name" value="Ricin_B-like_lectins"/>
</dbReference>
<reference evidence="2 3" key="1">
    <citation type="journal article" date="2014" name="BMC Genomics">
        <title>Comparative genomics of the major fungal agents of human and animal Sporotrichosis: Sporothrix schenckii and Sporothrix brasiliensis.</title>
        <authorList>
            <person name="Teixeira M.M."/>
            <person name="de Almeida L.G."/>
            <person name="Kubitschek-Barreira P."/>
            <person name="Alves F.L."/>
            <person name="Kioshima E.S."/>
            <person name="Abadio A.K."/>
            <person name="Fernandes L."/>
            <person name="Derengowski L.S."/>
            <person name="Ferreira K.S."/>
            <person name="Souza R.C."/>
            <person name="Ruiz J.C."/>
            <person name="de Andrade N.C."/>
            <person name="Paes H.C."/>
            <person name="Nicola A.M."/>
            <person name="Albuquerque P."/>
            <person name="Gerber A.L."/>
            <person name="Martins V.P."/>
            <person name="Peconick L.D."/>
            <person name="Neto A.V."/>
            <person name="Chaucanez C.B."/>
            <person name="Silva P.A."/>
            <person name="Cunha O.L."/>
            <person name="de Oliveira F.F."/>
            <person name="dos Santos T.C."/>
            <person name="Barros A.L."/>
            <person name="Soares M.A."/>
            <person name="de Oliveira L.M."/>
            <person name="Marini M.M."/>
            <person name="Villalobos-Duno H."/>
            <person name="Cunha M.M."/>
            <person name="de Hoog S."/>
            <person name="da Silveira J.F."/>
            <person name="Henrissat B."/>
            <person name="Nino-Vega G.A."/>
            <person name="Cisalpino P.S."/>
            <person name="Mora-Montes H.M."/>
            <person name="Almeida S.R."/>
            <person name="Stajich J.E."/>
            <person name="Lopes-Bezerra L.M."/>
            <person name="Vasconcelos A.T."/>
            <person name="Felipe M.S."/>
        </authorList>
    </citation>
    <scope>NUCLEOTIDE SEQUENCE [LARGE SCALE GENOMIC DNA]</scope>
    <source>
        <strain evidence="2 3">1099-18</strain>
    </source>
</reference>
<dbReference type="OrthoDB" id="6770063at2759"/>
<dbReference type="RefSeq" id="XP_016591920.1">
    <property type="nucleotide sequence ID" value="XM_016733331.1"/>
</dbReference>
<keyword evidence="1" id="KW-0732">Signal</keyword>
<reference evidence="2 3" key="2">
    <citation type="journal article" date="2015" name="Eukaryot. Cell">
        <title>Asexual propagation of a virulent clone complex in a human and feline outbreak of sporotrichosis.</title>
        <authorList>
            <person name="Teixeira Mde M."/>
            <person name="Rodrigues A.M."/>
            <person name="Tsui C.K."/>
            <person name="de Almeida L.G."/>
            <person name="Van Diepeningen A.D."/>
            <person name="van den Ende B.G."/>
            <person name="Fernandes G.F."/>
            <person name="Kano R."/>
            <person name="Hamelin R.C."/>
            <person name="Lopes-Bezerra L.M."/>
            <person name="Vasconcelos A.T."/>
            <person name="de Hoog S."/>
            <person name="de Camargo Z.P."/>
            <person name="Felipe M.S."/>
        </authorList>
    </citation>
    <scope>NUCLEOTIDE SEQUENCE [LARGE SCALE GENOMIC DNA]</scope>
    <source>
        <strain evidence="2 3">1099-18</strain>
    </source>
</reference>
<name>A0A0F2MJK2_SPOSC</name>
<dbReference type="Gene3D" id="2.80.10.50">
    <property type="match status" value="2"/>
</dbReference>
<organism evidence="2 3">
    <name type="scientific">Sporothrix schenckii 1099-18</name>
    <dbReference type="NCBI Taxonomy" id="1397361"/>
    <lineage>
        <taxon>Eukaryota</taxon>
        <taxon>Fungi</taxon>
        <taxon>Dikarya</taxon>
        <taxon>Ascomycota</taxon>
        <taxon>Pezizomycotina</taxon>
        <taxon>Sordariomycetes</taxon>
        <taxon>Sordariomycetidae</taxon>
        <taxon>Ophiostomatales</taxon>
        <taxon>Ophiostomataceae</taxon>
        <taxon>Sporothrix</taxon>
    </lineage>
</organism>
<feature type="chain" id="PRO_5002455392" evidence="1">
    <location>
        <begin position="20"/>
        <end position="200"/>
    </location>
</feature>
<dbReference type="AlphaFoldDB" id="A0A0F2MJK2"/>